<dbReference type="Proteomes" id="UP000006859">
    <property type="component" value="Chromosome"/>
</dbReference>
<dbReference type="STRING" id="198628.Dda3937_01243"/>
<proteinExistence type="predicted"/>
<organism evidence="1 2">
    <name type="scientific">Dickeya dadantii (strain 3937)</name>
    <name type="common">Erwinia chrysanthemi (strain 3937)</name>
    <dbReference type="NCBI Taxonomy" id="198628"/>
    <lineage>
        <taxon>Bacteria</taxon>
        <taxon>Pseudomonadati</taxon>
        <taxon>Pseudomonadota</taxon>
        <taxon>Gammaproteobacteria</taxon>
        <taxon>Enterobacterales</taxon>
        <taxon>Pectobacteriaceae</taxon>
        <taxon>Dickeya</taxon>
    </lineage>
</organism>
<evidence type="ECO:0000313" key="1">
    <source>
        <dbReference type="EMBL" id="ADM98105.1"/>
    </source>
</evidence>
<protein>
    <submittedName>
        <fullName evidence="1">Uncharacterized protein</fullName>
    </submittedName>
</protein>
<dbReference type="EMBL" id="CP002038">
    <property type="protein sequence ID" value="ADM98105.1"/>
    <property type="molecule type" value="Genomic_DNA"/>
</dbReference>
<name>E0SL70_DICD3</name>
<gene>
    <name evidence="1" type="ordered locus">Dda3937_01243</name>
</gene>
<dbReference type="KEGG" id="ddd:Dda3937_01243"/>
<reference evidence="1 2" key="1">
    <citation type="journal article" date="2011" name="J. Bacteriol.">
        <title>Genome sequence of the plant-pathogenic bacterium Dickeya dadantii 3937.</title>
        <authorList>
            <person name="Glasner J.D."/>
            <person name="Yang C.H."/>
            <person name="Reverchon S."/>
            <person name="Hugouvieux-Cotte-Pattat N."/>
            <person name="Condemine G."/>
            <person name="Bohin J.P."/>
            <person name="Van Gijsegem F."/>
            <person name="Yang S."/>
            <person name="Franza T."/>
            <person name="Expert D."/>
            <person name="Plunkett G. III"/>
            <person name="San Francisco M.J."/>
            <person name="Charkowski A.O."/>
            <person name="Py B."/>
            <person name="Bell K."/>
            <person name="Rauscher L."/>
            <person name="Rodriguez-Palenzuela P."/>
            <person name="Toussaint A."/>
            <person name="Holeva M.C."/>
            <person name="He S.Y."/>
            <person name="Douet V."/>
            <person name="Boccara M."/>
            <person name="Blanco C."/>
            <person name="Toth I."/>
            <person name="Anderson B.D."/>
            <person name="Biehl B.S."/>
            <person name="Mau B."/>
            <person name="Flynn S.M."/>
            <person name="Barras F."/>
            <person name="Lindeberg M."/>
            <person name="Birch P.R."/>
            <person name="Tsuyumu S."/>
            <person name="Shi X."/>
            <person name="Hibbing M."/>
            <person name="Yap M.N."/>
            <person name="Carpentier M."/>
            <person name="Dassa E."/>
            <person name="Umehara M."/>
            <person name="Kim J.F."/>
            <person name="Rusch M."/>
            <person name="Soni P."/>
            <person name="Mayhew G.F."/>
            <person name="Fouts D.E."/>
            <person name="Gill S.R."/>
            <person name="Blattner F.R."/>
            <person name="Keen N.T."/>
            <person name="Perna N.T."/>
        </authorList>
    </citation>
    <scope>NUCLEOTIDE SEQUENCE [LARGE SCALE GENOMIC DNA]</scope>
    <source>
        <strain evidence="1 2">3937</strain>
    </source>
</reference>
<sequence>MMTNGFHADNTLHHFCYRQKDKEVDAVKGLAPIPLIAHFHIGESKALRLILALKTDANQDAQDFKTSII</sequence>
<keyword evidence="2" id="KW-1185">Reference proteome</keyword>
<accession>E0SL70</accession>
<dbReference type="HOGENOM" id="CLU_2769189_0_0_6"/>
<evidence type="ECO:0000313" key="2">
    <source>
        <dbReference type="Proteomes" id="UP000006859"/>
    </source>
</evidence>
<dbReference type="AlphaFoldDB" id="E0SL70"/>